<comment type="caution">
    <text evidence="1">The sequence shown here is derived from an EMBL/GenBank/DDBJ whole genome shotgun (WGS) entry which is preliminary data.</text>
</comment>
<dbReference type="EMBL" id="BSXW01000176">
    <property type="protein sequence ID" value="GMF13919.1"/>
    <property type="molecule type" value="Genomic_DNA"/>
</dbReference>
<protein>
    <submittedName>
        <fullName evidence="1">Unnamed protein product</fullName>
    </submittedName>
</protein>
<keyword evidence="2" id="KW-1185">Reference proteome</keyword>
<dbReference type="AlphaFoldDB" id="A0A9W6TGT1"/>
<sequence length="96" mass="11029">MAENAVDNEFCFIIQHAATDKAERQKTQDWEALKGHPAETLLLKFKDVVFRAHLPEVPPTREIDIKAEIELVDDAPVARKQFRLSEEMKAAIRAWT</sequence>
<reference evidence="1" key="1">
    <citation type="submission" date="2023-04" db="EMBL/GenBank/DDBJ databases">
        <title>Phytophthora lilii NBRC 32176.</title>
        <authorList>
            <person name="Ichikawa N."/>
            <person name="Sato H."/>
            <person name="Tonouchi N."/>
        </authorList>
    </citation>
    <scope>NUCLEOTIDE SEQUENCE</scope>
    <source>
        <strain evidence="1">NBRC 32176</strain>
    </source>
</reference>
<evidence type="ECO:0000313" key="2">
    <source>
        <dbReference type="Proteomes" id="UP001165083"/>
    </source>
</evidence>
<organism evidence="1 2">
    <name type="scientific">Phytophthora lilii</name>
    <dbReference type="NCBI Taxonomy" id="2077276"/>
    <lineage>
        <taxon>Eukaryota</taxon>
        <taxon>Sar</taxon>
        <taxon>Stramenopiles</taxon>
        <taxon>Oomycota</taxon>
        <taxon>Peronosporomycetes</taxon>
        <taxon>Peronosporales</taxon>
        <taxon>Peronosporaceae</taxon>
        <taxon>Phytophthora</taxon>
    </lineage>
</organism>
<accession>A0A9W6TGT1</accession>
<dbReference type="Proteomes" id="UP001165083">
    <property type="component" value="Unassembled WGS sequence"/>
</dbReference>
<proteinExistence type="predicted"/>
<dbReference type="OrthoDB" id="773199at2759"/>
<gene>
    <name evidence="1" type="ORF">Plil01_000434400</name>
</gene>
<name>A0A9W6TGT1_9STRA</name>
<evidence type="ECO:0000313" key="1">
    <source>
        <dbReference type="EMBL" id="GMF13919.1"/>
    </source>
</evidence>